<proteinExistence type="predicted"/>
<keyword evidence="3" id="KW-1185">Reference proteome</keyword>
<dbReference type="EMBL" id="JBHTOP010000022">
    <property type="protein sequence ID" value="MFD1671946.1"/>
    <property type="molecule type" value="Genomic_DNA"/>
</dbReference>
<evidence type="ECO:0000313" key="2">
    <source>
        <dbReference type="EMBL" id="MFD1671946.1"/>
    </source>
</evidence>
<dbReference type="NCBIfam" id="NF041635">
    <property type="entry name" value="STM3941_fam"/>
    <property type="match status" value="1"/>
</dbReference>
<dbReference type="RefSeq" id="WP_125715848.1">
    <property type="nucleotide sequence ID" value="NZ_JBHTOP010000022.1"/>
</dbReference>
<reference evidence="3" key="1">
    <citation type="journal article" date="2019" name="Int. J. Syst. Evol. Microbiol.">
        <title>The Global Catalogue of Microorganisms (GCM) 10K type strain sequencing project: providing services to taxonomists for standard genome sequencing and annotation.</title>
        <authorList>
            <consortium name="The Broad Institute Genomics Platform"/>
            <consortium name="The Broad Institute Genome Sequencing Center for Infectious Disease"/>
            <person name="Wu L."/>
            <person name="Ma J."/>
        </authorList>
    </citation>
    <scope>NUCLEOTIDE SEQUENCE [LARGE SCALE GENOMIC DNA]</scope>
    <source>
        <strain evidence="3">CCM 8896</strain>
    </source>
</reference>
<keyword evidence="1" id="KW-0812">Transmembrane</keyword>
<protein>
    <submittedName>
        <fullName evidence="2">STM3941 family protein</fullName>
    </submittedName>
</protein>
<accession>A0ABW4J8L2</accession>
<evidence type="ECO:0000313" key="3">
    <source>
        <dbReference type="Proteomes" id="UP001597267"/>
    </source>
</evidence>
<comment type="caution">
    <text evidence="2">The sequence shown here is derived from an EMBL/GenBank/DDBJ whole genome shotgun (WGS) entry which is preliminary data.</text>
</comment>
<keyword evidence="1" id="KW-1133">Transmembrane helix</keyword>
<name>A0ABW4J8L2_9LACO</name>
<sequence>MQTTKIYGSRLKYGFLLFIGEPFLMSGGYVLAQKGVLGFIAAIPCFLFFGLGGIFILYKLISPCILIITDDGFYDRSSLMAHRKLIPWSNVAKIDLSNLENDLIMPVILRDNSGINARILKMNRPFGGDLLVNLENVKSISIPELQALIQKYLDRFS</sequence>
<feature type="transmembrane region" description="Helical" evidence="1">
    <location>
        <begin position="12"/>
        <end position="31"/>
    </location>
</feature>
<evidence type="ECO:0000256" key="1">
    <source>
        <dbReference type="SAM" id="Phobius"/>
    </source>
</evidence>
<keyword evidence="1" id="KW-0472">Membrane</keyword>
<organism evidence="2 3">
    <name type="scientific">Agrilactobacillus yilanensis</name>
    <dbReference type="NCBI Taxonomy" id="2485997"/>
    <lineage>
        <taxon>Bacteria</taxon>
        <taxon>Bacillati</taxon>
        <taxon>Bacillota</taxon>
        <taxon>Bacilli</taxon>
        <taxon>Lactobacillales</taxon>
        <taxon>Lactobacillaceae</taxon>
        <taxon>Agrilactobacillus</taxon>
    </lineage>
</organism>
<dbReference type="InterPro" id="IPR048136">
    <property type="entry name" value="STM3941-like"/>
</dbReference>
<dbReference type="Proteomes" id="UP001597267">
    <property type="component" value="Unassembled WGS sequence"/>
</dbReference>
<feature type="transmembrane region" description="Helical" evidence="1">
    <location>
        <begin position="37"/>
        <end position="58"/>
    </location>
</feature>
<gene>
    <name evidence="2" type="ORF">ACFQ5M_07560</name>
</gene>